<sequence>MSAPALRIGVDRTDVTPPTPVPLAGFAARADLGPATEVLSPLHVRSLALRAGTAAPVVLVSADLLWWGDDVVATLREAYAARFGLDPASLVLHATHNHSGPQVARRMTPSLGEPDEDYLAFLTDRTLASIERALAGETPVRVQTARAATDVAVDRRWARTGGAVPRSPIDPDLTVVSLVDDDGAPAAVLTHLACHPVVHHGNAVTPDLHGTVAAALERDTTPFAMPLQGCCGDVNPARYAADGSFADGDQDDVEQLAAEVASVARDALAHATCAGDAALAVRRRPLELPLQDRLALPLVARMAERDDVRGEWARLALEDPGGYARPPVLQLVHLRLTSGLSLLGMSGEPVSAYGLHVRRVSGGTCVPLGYTDGMTTYLVTAKQLEEGGYEPCEAPVYFGIPAPLAPAAEQAIRTEISALAMG</sequence>
<dbReference type="OrthoDB" id="622550at2"/>
<reference evidence="1 2" key="1">
    <citation type="submission" date="2017-02" db="EMBL/GenBank/DDBJ databases">
        <authorList>
            <person name="Peterson S.W."/>
        </authorList>
    </citation>
    <scope>NUCLEOTIDE SEQUENCE [LARGE SCALE GENOMIC DNA]</scope>
    <source>
        <strain evidence="1 2">DSM 21481</strain>
    </source>
</reference>
<dbReference type="Proteomes" id="UP000189777">
    <property type="component" value="Unassembled WGS sequence"/>
</dbReference>
<gene>
    <name evidence="1" type="ORF">SAMN04324258_3211</name>
</gene>
<keyword evidence="2" id="KW-1185">Reference proteome</keyword>
<evidence type="ECO:0000313" key="1">
    <source>
        <dbReference type="EMBL" id="SKC72752.1"/>
    </source>
</evidence>
<protein>
    <recommendedName>
        <fullName evidence="3">Neutral/alkaline non-lysosomal ceramidase, N-terminal</fullName>
    </recommendedName>
</protein>
<dbReference type="AlphaFoldDB" id="A0A1T5L9T6"/>
<accession>A0A1T5L9T6</accession>
<dbReference type="EMBL" id="FUZQ01000005">
    <property type="protein sequence ID" value="SKC72752.1"/>
    <property type="molecule type" value="Genomic_DNA"/>
</dbReference>
<organism evidence="1 2">
    <name type="scientific">Krasilnikoviella flava</name>
    <dbReference type="NCBI Taxonomy" id="526729"/>
    <lineage>
        <taxon>Bacteria</taxon>
        <taxon>Bacillati</taxon>
        <taxon>Actinomycetota</taxon>
        <taxon>Actinomycetes</taxon>
        <taxon>Micrococcales</taxon>
        <taxon>Promicromonosporaceae</taxon>
        <taxon>Krasilnikoviella</taxon>
    </lineage>
</organism>
<evidence type="ECO:0008006" key="3">
    <source>
        <dbReference type="Google" id="ProtNLM"/>
    </source>
</evidence>
<name>A0A1T5L9T6_9MICO</name>
<dbReference type="RefSeq" id="WP_079575438.1">
    <property type="nucleotide sequence ID" value="NZ_FUZQ01000005.1"/>
</dbReference>
<dbReference type="STRING" id="526729.SAMN04324258_3211"/>
<proteinExistence type="predicted"/>
<evidence type="ECO:0000313" key="2">
    <source>
        <dbReference type="Proteomes" id="UP000189777"/>
    </source>
</evidence>